<evidence type="ECO:0000256" key="2">
    <source>
        <dbReference type="ARBA" id="ARBA00007317"/>
    </source>
</evidence>
<sequence length="433" mass="46252">MELKFKDMDGIDEVTVTQIHVKVGDNVKKGDNVVDIEADKASDSIKAEADGKVSKILVKEGDSIKSGAVIVEFGGTISDNKSPSSTNSSPKSESVASTSTVSPVELPKQNVQPIQQTGKVLATPLARRMARDLGVDMGTIKGTGPRGRILKDDLLNAKNGGTTTSTTASTTPINSISSVSATTISSQGINVTKIESFGNVEHLPLSGIRKAVANQMSLSVYTAPHVSLMINVDAENLVQLRATLKEPAEKDPDGSAKLTFMPFFVKAVAKALKEERFKLLNSTLNMANNEILVKKYYNIGMAADTEKGLVVPVIKNADQLSLFEIARQVNSLGDKARKGLLKGDEMQGGSFTITNFGSAGIEMGTPVINYPEVAILGLGMMQKKLIIADGKIVEHKFFPLSLSIDHRVIDGAPAGYFLSRLKELLENPTLILA</sequence>
<reference evidence="10 11" key="1">
    <citation type="journal article" date="2022" name="Front. Microbiol.">
        <title>Male-killing mechanisms vary between Spiroplasma species.</title>
        <authorList>
            <person name="Arai H."/>
            <person name="Inoue M."/>
            <person name="Kageyama D."/>
        </authorList>
    </citation>
    <scope>NUCLEOTIDE SEQUENCE [LARGE SCALE GENOMIC DNA]</scope>
    <source>
        <strain evidence="11">sHm</strain>
    </source>
</reference>
<dbReference type="InterPro" id="IPR036625">
    <property type="entry name" value="E3-bd_dom_sf"/>
</dbReference>
<evidence type="ECO:0000313" key="11">
    <source>
        <dbReference type="Proteomes" id="UP001163387"/>
    </source>
</evidence>
<dbReference type="Proteomes" id="UP001163387">
    <property type="component" value="Chromosome"/>
</dbReference>
<keyword evidence="5 6" id="KW-0012">Acyltransferase</keyword>
<name>A0ABM8BTF7_9MOLU</name>
<dbReference type="PROSITE" id="PS51826">
    <property type="entry name" value="PSBD"/>
    <property type="match status" value="1"/>
</dbReference>
<dbReference type="PROSITE" id="PS00189">
    <property type="entry name" value="LIPOYL"/>
    <property type="match status" value="1"/>
</dbReference>
<evidence type="ECO:0000256" key="7">
    <source>
        <dbReference type="SAM" id="MobiDB-lite"/>
    </source>
</evidence>
<dbReference type="PANTHER" id="PTHR43178:SF5">
    <property type="entry name" value="LIPOAMIDE ACYLTRANSFERASE COMPONENT OF BRANCHED-CHAIN ALPHA-KETO ACID DEHYDROGENASE COMPLEX, MITOCHONDRIAL"/>
    <property type="match status" value="1"/>
</dbReference>
<dbReference type="Gene3D" id="3.30.559.10">
    <property type="entry name" value="Chloramphenicol acetyltransferase-like domain"/>
    <property type="match status" value="1"/>
</dbReference>
<dbReference type="InterPro" id="IPR001078">
    <property type="entry name" value="2-oxoacid_DH_actylTfrase"/>
</dbReference>
<evidence type="ECO:0000256" key="3">
    <source>
        <dbReference type="ARBA" id="ARBA00022679"/>
    </source>
</evidence>
<dbReference type="InterPro" id="IPR000089">
    <property type="entry name" value="Biotin_lipoyl"/>
</dbReference>
<dbReference type="EC" id="2.3.1.-" evidence="6"/>
<evidence type="ECO:0000256" key="4">
    <source>
        <dbReference type="ARBA" id="ARBA00022823"/>
    </source>
</evidence>
<dbReference type="Pfam" id="PF02817">
    <property type="entry name" value="E3_binding"/>
    <property type="match status" value="1"/>
</dbReference>
<dbReference type="SUPFAM" id="SSF52777">
    <property type="entry name" value="CoA-dependent acyltransferases"/>
    <property type="match status" value="1"/>
</dbReference>
<dbReference type="RefSeq" id="WP_281749243.1">
    <property type="nucleotide sequence ID" value="NZ_AP026933.1"/>
</dbReference>
<dbReference type="Pfam" id="PF00198">
    <property type="entry name" value="2-oxoacid_dh"/>
    <property type="match status" value="1"/>
</dbReference>
<dbReference type="Gene3D" id="4.10.320.10">
    <property type="entry name" value="E3-binding domain"/>
    <property type="match status" value="1"/>
</dbReference>
<dbReference type="InterPro" id="IPR011053">
    <property type="entry name" value="Single_hybrid_motif"/>
</dbReference>
<feature type="region of interest" description="Disordered" evidence="7">
    <location>
        <begin position="75"/>
        <end position="117"/>
    </location>
</feature>
<dbReference type="EMBL" id="AP026933">
    <property type="protein sequence ID" value="BDT03130.1"/>
    <property type="molecule type" value="Genomic_DNA"/>
</dbReference>
<proteinExistence type="inferred from homology"/>
<evidence type="ECO:0000256" key="5">
    <source>
        <dbReference type="ARBA" id="ARBA00023315"/>
    </source>
</evidence>
<dbReference type="InterPro" id="IPR003016">
    <property type="entry name" value="2-oxoA_DH_lipoyl-BS"/>
</dbReference>
<feature type="compositionally biased region" description="Low complexity" evidence="7">
    <location>
        <begin position="78"/>
        <end position="94"/>
    </location>
</feature>
<dbReference type="PANTHER" id="PTHR43178">
    <property type="entry name" value="DIHYDROLIPOAMIDE ACETYLTRANSFERASE COMPONENT OF PYRUVATE DEHYDROGENASE COMPLEX"/>
    <property type="match status" value="1"/>
</dbReference>
<evidence type="ECO:0000313" key="10">
    <source>
        <dbReference type="EMBL" id="BDT03130.1"/>
    </source>
</evidence>
<evidence type="ECO:0000259" key="8">
    <source>
        <dbReference type="PROSITE" id="PS50968"/>
    </source>
</evidence>
<keyword evidence="11" id="KW-1185">Reference proteome</keyword>
<dbReference type="InterPro" id="IPR050743">
    <property type="entry name" value="2-oxoacid_DH_E2_comp"/>
</dbReference>
<dbReference type="SUPFAM" id="SSF47005">
    <property type="entry name" value="Peripheral subunit-binding domain of 2-oxo acid dehydrogenase complex"/>
    <property type="match status" value="1"/>
</dbReference>
<dbReference type="PROSITE" id="PS50968">
    <property type="entry name" value="BIOTINYL_LIPOYL"/>
    <property type="match status" value="1"/>
</dbReference>
<dbReference type="Gene3D" id="2.40.50.100">
    <property type="match status" value="1"/>
</dbReference>
<protein>
    <recommendedName>
        <fullName evidence="6">Dihydrolipoamide acetyltransferase component of pyruvate dehydrogenase complex</fullName>
        <ecNumber evidence="6">2.3.1.-</ecNumber>
    </recommendedName>
</protein>
<evidence type="ECO:0000259" key="9">
    <source>
        <dbReference type="PROSITE" id="PS51826"/>
    </source>
</evidence>
<comment type="cofactor">
    <cofactor evidence="1 6">
        <name>(R)-lipoate</name>
        <dbReference type="ChEBI" id="CHEBI:83088"/>
    </cofactor>
</comment>
<keyword evidence="3 6" id="KW-0808">Transferase</keyword>
<dbReference type="InterPro" id="IPR004167">
    <property type="entry name" value="PSBD"/>
</dbReference>
<comment type="similarity">
    <text evidence="2 6">Belongs to the 2-oxoacid dehydrogenase family.</text>
</comment>
<evidence type="ECO:0000256" key="1">
    <source>
        <dbReference type="ARBA" id="ARBA00001938"/>
    </source>
</evidence>
<accession>A0ABM8BTF7</accession>
<dbReference type="SUPFAM" id="SSF51230">
    <property type="entry name" value="Single hybrid motif"/>
    <property type="match status" value="1"/>
</dbReference>
<feature type="domain" description="Peripheral subunit-binding (PSBD)" evidence="9">
    <location>
        <begin position="121"/>
        <end position="158"/>
    </location>
</feature>
<evidence type="ECO:0000256" key="6">
    <source>
        <dbReference type="RuleBase" id="RU003423"/>
    </source>
</evidence>
<keyword evidence="10" id="KW-0670">Pyruvate</keyword>
<dbReference type="Pfam" id="PF00364">
    <property type="entry name" value="Biotin_lipoyl"/>
    <property type="match status" value="1"/>
</dbReference>
<dbReference type="InterPro" id="IPR023213">
    <property type="entry name" value="CAT-like_dom_sf"/>
</dbReference>
<dbReference type="CDD" id="cd06849">
    <property type="entry name" value="lipoyl_domain"/>
    <property type="match status" value="1"/>
</dbReference>
<organism evidence="10 11">
    <name type="scientific">Spiroplasma ixodetis</name>
    <dbReference type="NCBI Taxonomy" id="2141"/>
    <lineage>
        <taxon>Bacteria</taxon>
        <taxon>Bacillati</taxon>
        <taxon>Mycoplasmatota</taxon>
        <taxon>Mollicutes</taxon>
        <taxon>Entomoplasmatales</taxon>
        <taxon>Spiroplasmataceae</taxon>
        <taxon>Spiroplasma</taxon>
    </lineage>
</organism>
<keyword evidence="4 6" id="KW-0450">Lipoyl</keyword>
<feature type="domain" description="Lipoyl-binding" evidence="8">
    <location>
        <begin position="1"/>
        <end position="74"/>
    </location>
</feature>
<gene>
    <name evidence="10" type="primary">pdhC</name>
    <name evidence="10" type="ORF">SHM_07760</name>
</gene>